<evidence type="ECO:0000313" key="5">
    <source>
        <dbReference type="EMBL" id="KAI5952105.1"/>
    </source>
</evidence>
<evidence type="ECO:0000313" key="6">
    <source>
        <dbReference type="Proteomes" id="UP001204833"/>
    </source>
</evidence>
<accession>A0AAD5FXC3</accession>
<dbReference type="PROSITE" id="PS50297">
    <property type="entry name" value="ANK_REP_REGION"/>
    <property type="match status" value="1"/>
</dbReference>
<dbReference type="SMART" id="SM00248">
    <property type="entry name" value="ANK"/>
    <property type="match status" value="5"/>
</dbReference>
<dbReference type="InterPro" id="IPR002110">
    <property type="entry name" value="Ankyrin_rpt"/>
</dbReference>
<feature type="compositionally biased region" description="Polar residues" evidence="4">
    <location>
        <begin position="490"/>
        <end position="499"/>
    </location>
</feature>
<feature type="compositionally biased region" description="Polar residues" evidence="4">
    <location>
        <begin position="561"/>
        <end position="577"/>
    </location>
</feature>
<feature type="compositionally biased region" description="Polar residues" evidence="4">
    <location>
        <begin position="429"/>
        <end position="442"/>
    </location>
</feature>
<feature type="region of interest" description="Disordered" evidence="4">
    <location>
        <begin position="274"/>
        <end position="603"/>
    </location>
</feature>
<feature type="compositionally biased region" description="Low complexity" evidence="4">
    <location>
        <begin position="504"/>
        <end position="529"/>
    </location>
</feature>
<keyword evidence="2 3" id="KW-0040">ANK repeat</keyword>
<name>A0AAD5FXC3_9ASCO</name>
<dbReference type="Proteomes" id="UP001204833">
    <property type="component" value="Unassembled WGS sequence"/>
</dbReference>
<evidence type="ECO:0000256" key="4">
    <source>
        <dbReference type="SAM" id="MobiDB-lite"/>
    </source>
</evidence>
<dbReference type="GeneID" id="76152241"/>
<dbReference type="EMBL" id="JAIHNG010000151">
    <property type="protein sequence ID" value="KAI5952105.1"/>
    <property type="molecule type" value="Genomic_DNA"/>
</dbReference>
<dbReference type="RefSeq" id="XP_051607321.1">
    <property type="nucleotide sequence ID" value="XM_051753680.1"/>
</dbReference>
<feature type="compositionally biased region" description="Low complexity" evidence="4">
    <location>
        <begin position="467"/>
        <end position="489"/>
    </location>
</feature>
<dbReference type="Pfam" id="PF12796">
    <property type="entry name" value="Ank_2"/>
    <property type="match status" value="1"/>
</dbReference>
<keyword evidence="1" id="KW-0677">Repeat</keyword>
<feature type="compositionally biased region" description="Polar residues" evidence="4">
    <location>
        <begin position="398"/>
        <end position="410"/>
    </location>
</feature>
<dbReference type="PANTHER" id="PTHR24201">
    <property type="entry name" value="ANK_REP_REGION DOMAIN-CONTAINING PROTEIN"/>
    <property type="match status" value="1"/>
</dbReference>
<protein>
    <submittedName>
        <fullName evidence="5">AVO2</fullName>
    </submittedName>
</protein>
<dbReference type="InterPro" id="IPR050776">
    <property type="entry name" value="Ank_Repeat/CDKN_Inhibitor"/>
</dbReference>
<reference evidence="5 6" key="1">
    <citation type="journal article" date="2022" name="DNA Res.">
        <title>Genome analysis of five recently described species of the CUG-Ser clade uncovers Candida theae as a new hybrid lineage with pathogenic potential in the Candida parapsilosis species complex.</title>
        <authorList>
            <person name="Mixao V."/>
            <person name="Del Olmo V."/>
            <person name="Hegedusova E."/>
            <person name="Saus E."/>
            <person name="Pryszcz L."/>
            <person name="Cillingova A."/>
            <person name="Nosek J."/>
            <person name="Gabaldon T."/>
        </authorList>
    </citation>
    <scope>NUCLEOTIDE SEQUENCE [LARGE SCALE GENOMIC DNA]</scope>
    <source>
        <strain evidence="5 6">CBS 12239</strain>
    </source>
</reference>
<feature type="compositionally biased region" description="Polar residues" evidence="4">
    <location>
        <begin position="449"/>
        <end position="462"/>
    </location>
</feature>
<keyword evidence="6" id="KW-1185">Reference proteome</keyword>
<feature type="repeat" description="ANK" evidence="3">
    <location>
        <begin position="120"/>
        <end position="152"/>
    </location>
</feature>
<dbReference type="SUPFAM" id="SSF48403">
    <property type="entry name" value="Ankyrin repeat"/>
    <property type="match status" value="1"/>
</dbReference>
<dbReference type="Gene3D" id="1.25.40.20">
    <property type="entry name" value="Ankyrin repeat-containing domain"/>
    <property type="match status" value="2"/>
</dbReference>
<dbReference type="PROSITE" id="PS50088">
    <property type="entry name" value="ANK_REPEAT"/>
    <property type="match status" value="1"/>
</dbReference>
<sequence length="635" mass="69850">MLDPSTRLRNAVIAGNLAIVKRILSRFPELWLNVDPNHQGWSNLHYASYHGHYLICFHLITFINKTLGNLQNEYTTLDLLTFDNLNVLHLTMEHHHSQTLHYLLQEFPGKIWLNSIGGPHKQSPLHYSCRYNFKEGTNLLLEFGANYNLADENGDTCLHICFQYGSIKCLYEISNHIIRSSKDKDTAKAAIDTFENVKNKNGWIAKDFASSFELIQQYEDVKSRSLASYDLVTPPPPEPLAPPVKTQLWLDSERANNFSRGSLEENKVLTSPIVSMSQQQQQQQQHNSPSLSRPPYRRQHSQSVPNEQSKTTSNETNSNPLRQRSNTTFSSKPTPLNISSKPSHTSLHGNSMGSLHGAVAPLTPLNPPKTPSIKSVTISPVGADPTSSSIDKERDLESPQSVSSGSSYFAHSSDHHYSANTRTRKPSVSKPTTLPSINSPVANTFDEASGQQSVTANTQLQSHELKPSPASSSSSIAAKVAFNSSRSSSLHNVSDTSPMKTRPRSSSRQPSNLSNSRVNSFNSTSSSNSAAYSIPQESSIANSSSSSSSFETIHRPKNNSENDVTTSAGTSKTNLNHFTLKKSRSSGTLPSKVPKNGGHHVFVHTAGNTSLHSLNSNADYETKSSVNSISFSRVR</sequence>
<dbReference type="InterPro" id="IPR036770">
    <property type="entry name" value="Ankyrin_rpt-contain_sf"/>
</dbReference>
<evidence type="ECO:0000256" key="3">
    <source>
        <dbReference type="PROSITE-ProRule" id="PRU00023"/>
    </source>
</evidence>
<evidence type="ECO:0000256" key="2">
    <source>
        <dbReference type="ARBA" id="ARBA00023043"/>
    </source>
</evidence>
<feature type="compositionally biased region" description="Polar residues" evidence="4">
    <location>
        <begin position="301"/>
        <end position="353"/>
    </location>
</feature>
<comment type="caution">
    <text evidence="5">The sequence shown here is derived from an EMBL/GenBank/DDBJ whole genome shotgun (WGS) entry which is preliminary data.</text>
</comment>
<evidence type="ECO:0000256" key="1">
    <source>
        <dbReference type="ARBA" id="ARBA00022737"/>
    </source>
</evidence>
<proteinExistence type="predicted"/>
<gene>
    <name evidence="5" type="ORF">KGF57_004197</name>
</gene>
<organism evidence="5 6">
    <name type="scientific">Candida theae</name>
    <dbReference type="NCBI Taxonomy" id="1198502"/>
    <lineage>
        <taxon>Eukaryota</taxon>
        <taxon>Fungi</taxon>
        <taxon>Dikarya</taxon>
        <taxon>Ascomycota</taxon>
        <taxon>Saccharomycotina</taxon>
        <taxon>Pichiomycetes</taxon>
        <taxon>Debaryomycetaceae</taxon>
        <taxon>Candida/Lodderomyces clade</taxon>
        <taxon>Candida</taxon>
    </lineage>
</organism>
<feature type="compositionally biased region" description="Low complexity" evidence="4">
    <location>
        <begin position="538"/>
        <end position="549"/>
    </location>
</feature>
<dbReference type="AlphaFoldDB" id="A0AAD5FXC3"/>